<keyword evidence="2" id="KW-1185">Reference proteome</keyword>
<sequence length="153" mass="17358">MNALKKPGRLSLFHFSSKLRAPIVHFHVRPVQRLRTAPSVAQTRKSKDLALHVSFQCSFHKSSFTKVVPQVENSNISKTQRNWTSVNIRNRVQGETGHLFLHYALEYRYSLLHVDFPCSDDKASFIRVAQSCALCNISKYRGHPATVPLSAVV</sequence>
<dbReference type="AlphaFoldDB" id="A0AAD4V708"/>
<organism evidence="1 2">
    <name type="scientific">Prunus dulcis</name>
    <name type="common">Almond</name>
    <name type="synonym">Amygdalus dulcis</name>
    <dbReference type="NCBI Taxonomy" id="3755"/>
    <lineage>
        <taxon>Eukaryota</taxon>
        <taxon>Viridiplantae</taxon>
        <taxon>Streptophyta</taxon>
        <taxon>Embryophyta</taxon>
        <taxon>Tracheophyta</taxon>
        <taxon>Spermatophyta</taxon>
        <taxon>Magnoliopsida</taxon>
        <taxon>eudicotyledons</taxon>
        <taxon>Gunneridae</taxon>
        <taxon>Pentapetalae</taxon>
        <taxon>rosids</taxon>
        <taxon>fabids</taxon>
        <taxon>Rosales</taxon>
        <taxon>Rosaceae</taxon>
        <taxon>Amygdaloideae</taxon>
        <taxon>Amygdaleae</taxon>
        <taxon>Prunus</taxon>
    </lineage>
</organism>
<evidence type="ECO:0000313" key="1">
    <source>
        <dbReference type="EMBL" id="KAI5318466.1"/>
    </source>
</evidence>
<comment type="caution">
    <text evidence="1">The sequence shown here is derived from an EMBL/GenBank/DDBJ whole genome shotgun (WGS) entry which is preliminary data.</text>
</comment>
<proteinExistence type="predicted"/>
<dbReference type="Proteomes" id="UP001054821">
    <property type="component" value="Chromosome 7"/>
</dbReference>
<accession>A0AAD4V708</accession>
<protein>
    <submittedName>
        <fullName evidence="1">Uncharacterized protein</fullName>
    </submittedName>
</protein>
<evidence type="ECO:0000313" key="2">
    <source>
        <dbReference type="Proteomes" id="UP001054821"/>
    </source>
</evidence>
<reference evidence="1 2" key="1">
    <citation type="journal article" date="2022" name="G3 (Bethesda)">
        <title>Whole-genome sequence and methylome profiling of the almond [Prunus dulcis (Mill.) D.A. Webb] cultivar 'Nonpareil'.</title>
        <authorList>
            <person name="D'Amico-Willman K.M."/>
            <person name="Ouma W.Z."/>
            <person name="Meulia T."/>
            <person name="Sideli G.M."/>
            <person name="Gradziel T.M."/>
            <person name="Fresnedo-Ramirez J."/>
        </authorList>
    </citation>
    <scope>NUCLEOTIDE SEQUENCE [LARGE SCALE GENOMIC DNA]</scope>
    <source>
        <strain evidence="1">Clone GOH B32 T37-40</strain>
    </source>
</reference>
<name>A0AAD4V708_PRUDU</name>
<dbReference type="EMBL" id="JAJFAZ020000007">
    <property type="protein sequence ID" value="KAI5318466.1"/>
    <property type="molecule type" value="Genomic_DNA"/>
</dbReference>
<gene>
    <name evidence="1" type="ORF">L3X38_038174</name>
</gene>